<keyword evidence="5" id="KW-1185">Reference proteome</keyword>
<dbReference type="SUPFAM" id="SSF51735">
    <property type="entry name" value="NAD(P)-binding Rossmann-fold domains"/>
    <property type="match status" value="1"/>
</dbReference>
<gene>
    <name evidence="4" type="ORF">J5Y10_22000</name>
</gene>
<comment type="caution">
    <text evidence="4">The sequence shown here is derived from an EMBL/GenBank/DDBJ whole genome shotgun (WGS) entry which is preliminary data.</text>
</comment>
<evidence type="ECO:0000259" key="3">
    <source>
        <dbReference type="Pfam" id="PF01370"/>
    </source>
</evidence>
<dbReference type="EMBL" id="JAGIZA010000017">
    <property type="protein sequence ID" value="MBP0495474.1"/>
    <property type="molecule type" value="Genomic_DNA"/>
</dbReference>
<dbReference type="InterPro" id="IPR036291">
    <property type="entry name" value="NAD(P)-bd_dom_sf"/>
</dbReference>
<evidence type="ECO:0000256" key="1">
    <source>
        <dbReference type="ARBA" id="ARBA00022857"/>
    </source>
</evidence>
<sequence>MKIIVTGGAGFLGSRVIRALLAGAGRQDGLPGFDAIVSVDLSPCPVEDPRVASVAGDIADPGFVRQVVGADTAGIYHLAAVLSGGSEADFDLAMRVNLDGTRALLEAARAAGTVPRFVFTSSLAVFGGPMPKVVPESLATMPASTYGAQKAIGELLVNDYSRKGFVDGRVCRLPTISVRPGRPNSAASSFASGIIREPLAGIPADCPVPLDTRMWLSSPGAAVANLVHAMAVEGGRIGPWRTLNLPGLCVTVGEMLASLERVGGSGARALVREAPDRRIMDIVCSWPGAFDTSRAAALGFVGDSDFDSVVRQYRDEFSGVRTA</sequence>
<organism evidence="4 5">
    <name type="scientific">Roseomonas indoligenes</name>
    <dbReference type="NCBI Taxonomy" id="2820811"/>
    <lineage>
        <taxon>Bacteria</taxon>
        <taxon>Pseudomonadati</taxon>
        <taxon>Pseudomonadota</taxon>
        <taxon>Alphaproteobacteria</taxon>
        <taxon>Acetobacterales</taxon>
        <taxon>Roseomonadaceae</taxon>
        <taxon>Roseomonas</taxon>
    </lineage>
</organism>
<feature type="domain" description="NAD-dependent epimerase/dehydratase" evidence="3">
    <location>
        <begin position="3"/>
        <end position="198"/>
    </location>
</feature>
<keyword evidence="1" id="KW-0521">NADP</keyword>
<dbReference type="Pfam" id="PF01370">
    <property type="entry name" value="Epimerase"/>
    <property type="match status" value="1"/>
</dbReference>
<dbReference type="PANTHER" id="PTHR43103:SF3">
    <property type="entry name" value="ADP-L-GLYCERO-D-MANNO-HEPTOSE-6-EPIMERASE"/>
    <property type="match status" value="1"/>
</dbReference>
<dbReference type="CDD" id="cd05238">
    <property type="entry name" value="Gne_like_SDR_e"/>
    <property type="match status" value="1"/>
</dbReference>
<dbReference type="AlphaFoldDB" id="A0A940N2P4"/>
<dbReference type="GO" id="GO:0016491">
    <property type="term" value="F:oxidoreductase activity"/>
    <property type="evidence" value="ECO:0007669"/>
    <property type="project" value="InterPro"/>
</dbReference>
<protein>
    <submittedName>
        <fullName evidence="4">SDR family oxidoreductase</fullName>
    </submittedName>
</protein>
<keyword evidence="2" id="KW-0119">Carbohydrate metabolism</keyword>
<reference evidence="4" key="1">
    <citation type="submission" date="2021-03" db="EMBL/GenBank/DDBJ databases">
        <authorList>
            <person name="So Y."/>
        </authorList>
    </citation>
    <scope>NUCLEOTIDE SEQUENCE</scope>
    <source>
        <strain evidence="4">SG15</strain>
    </source>
</reference>
<dbReference type="Gene3D" id="3.90.25.10">
    <property type="entry name" value="UDP-galactose 4-epimerase, domain 1"/>
    <property type="match status" value="1"/>
</dbReference>
<evidence type="ECO:0000256" key="2">
    <source>
        <dbReference type="ARBA" id="ARBA00023277"/>
    </source>
</evidence>
<accession>A0A940N2P4</accession>
<proteinExistence type="predicted"/>
<evidence type="ECO:0000313" key="5">
    <source>
        <dbReference type="Proteomes" id="UP000677537"/>
    </source>
</evidence>
<dbReference type="NCBIfam" id="NF043036">
    <property type="entry name" value="ErythonDh"/>
    <property type="match status" value="1"/>
</dbReference>
<dbReference type="Gene3D" id="3.40.50.720">
    <property type="entry name" value="NAD(P)-binding Rossmann-like Domain"/>
    <property type="match status" value="1"/>
</dbReference>
<name>A0A940N2P4_9PROT</name>
<evidence type="ECO:0000313" key="4">
    <source>
        <dbReference type="EMBL" id="MBP0495474.1"/>
    </source>
</evidence>
<dbReference type="InterPro" id="IPR001509">
    <property type="entry name" value="Epimerase_deHydtase"/>
</dbReference>
<dbReference type="RefSeq" id="WP_209376274.1">
    <property type="nucleotide sequence ID" value="NZ_JAGIZA010000017.1"/>
</dbReference>
<dbReference type="InterPro" id="IPR050005">
    <property type="entry name" value="DenD"/>
</dbReference>
<dbReference type="Proteomes" id="UP000677537">
    <property type="component" value="Unassembled WGS sequence"/>
</dbReference>
<dbReference type="PANTHER" id="PTHR43103">
    <property type="entry name" value="NUCLEOSIDE-DIPHOSPHATE-SUGAR EPIMERASE"/>
    <property type="match status" value="1"/>
</dbReference>